<dbReference type="AlphaFoldDB" id="A0A1Z5R9U7"/>
<name>A0A1Z5R9U7_SORBI</name>
<protein>
    <submittedName>
        <fullName evidence="1">Uncharacterized protein</fullName>
    </submittedName>
</protein>
<gene>
    <name evidence="1" type="ORF">SORBI_3007G141650</name>
</gene>
<dbReference type="EMBL" id="CM000766">
    <property type="protein sequence ID" value="OQU80540.1"/>
    <property type="molecule type" value="Genomic_DNA"/>
</dbReference>
<keyword evidence="2" id="KW-1185">Reference proteome</keyword>
<accession>A0A1Z5R9U7</accession>
<reference evidence="2" key="2">
    <citation type="journal article" date="2018" name="Plant J.">
        <title>The Sorghum bicolor reference genome: improved assembly, gene annotations, a transcriptome atlas, and signatures of genome organization.</title>
        <authorList>
            <person name="McCormick R.F."/>
            <person name="Truong S.K."/>
            <person name="Sreedasyam A."/>
            <person name="Jenkins J."/>
            <person name="Shu S."/>
            <person name="Sims D."/>
            <person name="Kennedy M."/>
            <person name="Amirebrahimi M."/>
            <person name="Weers B.D."/>
            <person name="McKinley B."/>
            <person name="Mattison A."/>
            <person name="Morishige D.T."/>
            <person name="Grimwood J."/>
            <person name="Schmutz J."/>
            <person name="Mullet J.E."/>
        </authorList>
    </citation>
    <scope>NUCLEOTIDE SEQUENCE [LARGE SCALE GENOMIC DNA]</scope>
    <source>
        <strain evidence="2">cv. BTx623</strain>
    </source>
</reference>
<dbReference type="Gramene" id="OQU80540">
    <property type="protein sequence ID" value="OQU80540"/>
    <property type="gene ID" value="SORBI_3007G141650"/>
</dbReference>
<proteinExistence type="predicted"/>
<sequence length="170" mass="18157">MSIPRLFQCPISLLAAGHHTCPFTLQPIGDAALVPKAPTAACTLQLGFLPMLLLLFHAPTLWDLSKQEDLALQCTLSLLPIATCVWQVLLGCLSSAVAWSAQAAGHVEGWAPVVVREPGAGGLARARSPGQHGARLSESNSWSCLTAKLECHMCKTRYQNQLGGRMTCLT</sequence>
<reference evidence="1 2" key="1">
    <citation type="journal article" date="2009" name="Nature">
        <title>The Sorghum bicolor genome and the diversification of grasses.</title>
        <authorList>
            <person name="Paterson A.H."/>
            <person name="Bowers J.E."/>
            <person name="Bruggmann R."/>
            <person name="Dubchak I."/>
            <person name="Grimwood J."/>
            <person name="Gundlach H."/>
            <person name="Haberer G."/>
            <person name="Hellsten U."/>
            <person name="Mitros T."/>
            <person name="Poliakov A."/>
            <person name="Schmutz J."/>
            <person name="Spannagl M."/>
            <person name="Tang H."/>
            <person name="Wang X."/>
            <person name="Wicker T."/>
            <person name="Bharti A.K."/>
            <person name="Chapman J."/>
            <person name="Feltus F.A."/>
            <person name="Gowik U."/>
            <person name="Grigoriev I.V."/>
            <person name="Lyons E."/>
            <person name="Maher C.A."/>
            <person name="Martis M."/>
            <person name="Narechania A."/>
            <person name="Otillar R.P."/>
            <person name="Penning B.W."/>
            <person name="Salamov A.A."/>
            <person name="Wang Y."/>
            <person name="Zhang L."/>
            <person name="Carpita N.C."/>
            <person name="Freeling M."/>
            <person name="Gingle A.R."/>
            <person name="Hash C.T."/>
            <person name="Keller B."/>
            <person name="Klein P."/>
            <person name="Kresovich S."/>
            <person name="McCann M.C."/>
            <person name="Ming R."/>
            <person name="Peterson D.G."/>
            <person name="Mehboob-ur-Rahman"/>
            <person name="Ware D."/>
            <person name="Westhoff P."/>
            <person name="Mayer K.F."/>
            <person name="Messing J."/>
            <person name="Rokhsar D.S."/>
        </authorList>
    </citation>
    <scope>NUCLEOTIDE SEQUENCE [LARGE SCALE GENOMIC DNA]</scope>
    <source>
        <strain evidence="2">cv. BTx623</strain>
    </source>
</reference>
<dbReference type="Proteomes" id="UP000000768">
    <property type="component" value="Chromosome 7"/>
</dbReference>
<organism evidence="1 2">
    <name type="scientific">Sorghum bicolor</name>
    <name type="common">Sorghum</name>
    <name type="synonym">Sorghum vulgare</name>
    <dbReference type="NCBI Taxonomy" id="4558"/>
    <lineage>
        <taxon>Eukaryota</taxon>
        <taxon>Viridiplantae</taxon>
        <taxon>Streptophyta</taxon>
        <taxon>Embryophyta</taxon>
        <taxon>Tracheophyta</taxon>
        <taxon>Spermatophyta</taxon>
        <taxon>Magnoliopsida</taxon>
        <taxon>Liliopsida</taxon>
        <taxon>Poales</taxon>
        <taxon>Poaceae</taxon>
        <taxon>PACMAD clade</taxon>
        <taxon>Panicoideae</taxon>
        <taxon>Andropogonodae</taxon>
        <taxon>Andropogoneae</taxon>
        <taxon>Sorghinae</taxon>
        <taxon>Sorghum</taxon>
    </lineage>
</organism>
<dbReference type="InParanoid" id="A0A1Z5R9U7"/>
<evidence type="ECO:0000313" key="1">
    <source>
        <dbReference type="EMBL" id="OQU80540.1"/>
    </source>
</evidence>
<evidence type="ECO:0000313" key="2">
    <source>
        <dbReference type="Proteomes" id="UP000000768"/>
    </source>
</evidence>